<comment type="caution">
    <text evidence="1">The sequence shown here is derived from an EMBL/GenBank/DDBJ whole genome shotgun (WGS) entry which is preliminary data.</text>
</comment>
<keyword evidence="2" id="KW-1185">Reference proteome</keyword>
<proteinExistence type="predicted"/>
<protein>
    <submittedName>
        <fullName evidence="1">Uncharacterized protein</fullName>
    </submittedName>
</protein>
<reference evidence="1 2" key="1">
    <citation type="submission" date="2013-08" db="EMBL/GenBank/DDBJ databases">
        <title>Flavobacterium saliperosum type strain genome sequencing.</title>
        <authorList>
            <person name="Lee K."/>
            <person name="Yi H."/>
            <person name="Park S."/>
            <person name="Chun J."/>
        </authorList>
    </citation>
    <scope>NUCLEOTIDE SEQUENCE [LARGE SCALE GENOMIC DNA]</scope>
    <source>
        <strain evidence="1 2">S13</strain>
    </source>
</reference>
<organism evidence="1 2">
    <name type="scientific">Flavobacterium saliperosum S13</name>
    <dbReference type="NCBI Taxonomy" id="1341155"/>
    <lineage>
        <taxon>Bacteria</taxon>
        <taxon>Pseudomonadati</taxon>
        <taxon>Bacteroidota</taxon>
        <taxon>Flavobacteriia</taxon>
        <taxon>Flavobacteriales</taxon>
        <taxon>Flavobacteriaceae</taxon>
        <taxon>Flavobacterium</taxon>
    </lineage>
</organism>
<sequence length="37" mass="4491">MKMRKIKKPKKKFLLGFFRNTISSKNYSLLILLFFLP</sequence>
<dbReference type="Proteomes" id="UP000018234">
    <property type="component" value="Unassembled WGS sequence"/>
</dbReference>
<accession>A0ABN0QDB2</accession>
<dbReference type="EMBL" id="AVFO01000053">
    <property type="protein sequence ID" value="ESU21532.1"/>
    <property type="molecule type" value="Genomic_DNA"/>
</dbReference>
<evidence type="ECO:0000313" key="2">
    <source>
        <dbReference type="Proteomes" id="UP000018234"/>
    </source>
</evidence>
<evidence type="ECO:0000313" key="1">
    <source>
        <dbReference type="EMBL" id="ESU21532.1"/>
    </source>
</evidence>
<gene>
    <name evidence="1" type="ORF">FSS13T_26890</name>
</gene>
<name>A0ABN0QDB2_9FLAO</name>